<dbReference type="RefSeq" id="XP_009037188.1">
    <property type="nucleotide sequence ID" value="XM_009038940.1"/>
</dbReference>
<sequence length="158" mass="16993">GTASTPYGKATYWSDRYTKDTDQFDWYQRYAGIKSILAKYAKKKGAILDARPRVGCGNSRLGEDMVNDGYANVRCVDNCAVVVEQMSAKYGALGGLTFGRDDARTLESVADGSVDCVVDKGTLDAVLCGEDSREGSAQLLAAALRVLKKKGVLLIVSH</sequence>
<evidence type="ECO:0000313" key="6">
    <source>
        <dbReference type="Proteomes" id="UP000002729"/>
    </source>
</evidence>
<dbReference type="PANTHER" id="PTHR12176">
    <property type="entry name" value="SAM-DEPENDENT METHYLTRANSFERASE SUPERFAMILY PROTEIN"/>
    <property type="match status" value="1"/>
</dbReference>
<dbReference type="GO" id="GO:0008757">
    <property type="term" value="F:S-adenosylmethionine-dependent methyltransferase activity"/>
    <property type="evidence" value="ECO:0007669"/>
    <property type="project" value="InterPro"/>
</dbReference>
<dbReference type="Proteomes" id="UP000002729">
    <property type="component" value="Unassembled WGS sequence"/>
</dbReference>
<gene>
    <name evidence="5" type="ORF">AURANDRAFT_5924</name>
</gene>
<dbReference type="OMA" id="HWAVMDA"/>
<dbReference type="GeneID" id="20222759"/>
<dbReference type="CDD" id="cd02440">
    <property type="entry name" value="AdoMet_MTases"/>
    <property type="match status" value="1"/>
</dbReference>
<accession>F0YA84</accession>
<dbReference type="OrthoDB" id="411785at2759"/>
<comment type="similarity">
    <text evidence="1">Belongs to the methyltransferase superfamily.</text>
</comment>
<keyword evidence="3" id="KW-0808">Transferase</keyword>
<dbReference type="InterPro" id="IPR013216">
    <property type="entry name" value="Methyltransf_11"/>
</dbReference>
<dbReference type="InParanoid" id="F0YA84"/>
<keyword evidence="6" id="KW-1185">Reference proteome</keyword>
<feature type="non-terminal residue" evidence="5">
    <location>
        <position position="158"/>
    </location>
</feature>
<evidence type="ECO:0000256" key="2">
    <source>
        <dbReference type="ARBA" id="ARBA00022603"/>
    </source>
</evidence>
<dbReference type="InterPro" id="IPR051419">
    <property type="entry name" value="Lys/N-term_MeTrsfase_sf"/>
</dbReference>
<dbReference type="KEGG" id="aaf:AURANDRAFT_5924"/>
<evidence type="ECO:0000256" key="1">
    <source>
        <dbReference type="ARBA" id="ARBA00008361"/>
    </source>
</evidence>
<evidence type="ECO:0000313" key="5">
    <source>
        <dbReference type="EMBL" id="EGB08044.1"/>
    </source>
</evidence>
<dbReference type="PANTHER" id="PTHR12176:SF79">
    <property type="entry name" value="METHYLTRANSFERASE TYPE 11 DOMAIN-CONTAINING PROTEIN"/>
    <property type="match status" value="1"/>
</dbReference>
<name>F0YA84_AURAN</name>
<reference evidence="5 6" key="1">
    <citation type="journal article" date="2011" name="Proc. Natl. Acad. Sci. U.S.A.">
        <title>Niche of harmful alga Aureococcus anophagefferens revealed through ecogenomics.</title>
        <authorList>
            <person name="Gobler C.J."/>
            <person name="Berry D.L."/>
            <person name="Dyhrman S.T."/>
            <person name="Wilhelm S.W."/>
            <person name="Salamov A."/>
            <person name="Lobanov A.V."/>
            <person name="Zhang Y."/>
            <person name="Collier J.L."/>
            <person name="Wurch L.L."/>
            <person name="Kustka A.B."/>
            <person name="Dill B.D."/>
            <person name="Shah M."/>
            <person name="VerBerkmoes N.C."/>
            <person name="Kuo A."/>
            <person name="Terry A."/>
            <person name="Pangilinan J."/>
            <person name="Lindquist E.A."/>
            <person name="Lucas S."/>
            <person name="Paulsen I.T."/>
            <person name="Hattenrath-Lehmann T.K."/>
            <person name="Talmage S.C."/>
            <person name="Walker E.A."/>
            <person name="Koch F."/>
            <person name="Burson A.M."/>
            <person name="Marcoval M.A."/>
            <person name="Tang Y.Z."/>
            <person name="Lecleir G.R."/>
            <person name="Coyne K.J."/>
            <person name="Berg G.M."/>
            <person name="Bertrand E.M."/>
            <person name="Saito M.A."/>
            <person name="Gladyshev V.N."/>
            <person name="Grigoriev I.V."/>
        </authorList>
    </citation>
    <scope>NUCLEOTIDE SEQUENCE [LARGE SCALE GENOMIC DNA]</scope>
    <source>
        <strain evidence="6">CCMP 1984</strain>
    </source>
</reference>
<dbReference type="AlphaFoldDB" id="F0YA84"/>
<feature type="non-terminal residue" evidence="5">
    <location>
        <position position="1"/>
    </location>
</feature>
<dbReference type="eggNOG" id="KOG2352">
    <property type="taxonomic scope" value="Eukaryota"/>
</dbReference>
<dbReference type="EMBL" id="GL833129">
    <property type="protein sequence ID" value="EGB08044.1"/>
    <property type="molecule type" value="Genomic_DNA"/>
</dbReference>
<evidence type="ECO:0000256" key="3">
    <source>
        <dbReference type="ARBA" id="ARBA00022679"/>
    </source>
</evidence>
<dbReference type="GO" id="GO:0032259">
    <property type="term" value="P:methylation"/>
    <property type="evidence" value="ECO:0007669"/>
    <property type="project" value="UniProtKB-KW"/>
</dbReference>
<dbReference type="InterPro" id="IPR029063">
    <property type="entry name" value="SAM-dependent_MTases_sf"/>
</dbReference>
<feature type="domain" description="Methyltransferase type 11" evidence="4">
    <location>
        <begin position="54"/>
        <end position="155"/>
    </location>
</feature>
<keyword evidence="2" id="KW-0489">Methyltransferase</keyword>
<dbReference type="Pfam" id="PF08241">
    <property type="entry name" value="Methyltransf_11"/>
    <property type="match status" value="1"/>
</dbReference>
<dbReference type="Gene3D" id="3.40.50.150">
    <property type="entry name" value="Vaccinia Virus protein VP39"/>
    <property type="match status" value="1"/>
</dbReference>
<proteinExistence type="inferred from homology"/>
<organism evidence="6">
    <name type="scientific">Aureococcus anophagefferens</name>
    <name type="common">Harmful bloom alga</name>
    <dbReference type="NCBI Taxonomy" id="44056"/>
    <lineage>
        <taxon>Eukaryota</taxon>
        <taxon>Sar</taxon>
        <taxon>Stramenopiles</taxon>
        <taxon>Ochrophyta</taxon>
        <taxon>Pelagophyceae</taxon>
        <taxon>Pelagomonadales</taxon>
        <taxon>Pelagomonadaceae</taxon>
        <taxon>Aureococcus</taxon>
    </lineage>
</organism>
<evidence type="ECO:0000259" key="4">
    <source>
        <dbReference type="Pfam" id="PF08241"/>
    </source>
</evidence>
<dbReference type="SUPFAM" id="SSF53335">
    <property type="entry name" value="S-adenosyl-L-methionine-dependent methyltransferases"/>
    <property type="match status" value="1"/>
</dbReference>
<protein>
    <recommendedName>
        <fullName evidence="4">Methyltransferase type 11 domain-containing protein</fullName>
    </recommendedName>
</protein>